<gene>
    <name evidence="2" type="ORF">EDB81DRAFT_773634</name>
</gene>
<keyword evidence="3" id="KW-1185">Reference proteome</keyword>
<dbReference type="InterPro" id="IPR016024">
    <property type="entry name" value="ARM-type_fold"/>
</dbReference>
<accession>A0A9P9FWI2</accession>
<dbReference type="AlphaFoldDB" id="A0A9P9FWI2"/>
<name>A0A9P9FWI2_9HYPO</name>
<evidence type="ECO:0000256" key="1">
    <source>
        <dbReference type="SAM" id="MobiDB-lite"/>
    </source>
</evidence>
<sequence length="1276" mass="144720">MARLDADKLAKDLRQKDSAQARTAAIVTFGKALRRVDRFQPAWDAVGSATGVAELMAEFSVKDVRLLCWWMGRSASAINARPERRAALGELVRMLYEKPGDERPLRIYYQNIVPACTLDVVQEWETQRDVDWTVSQQERLFRGHRELHDRKFLEDIFSTDGKNLQFQTERKLFRGNLPFCEEILSTLAAKEGDVRVPDDFMKELALPILKRLHKRRYDEEIRNKYLQLILQCIQKHPKQFTGQLKQLSGGLPQYITQRWLDTPAESKAQVKEYLVQIIKLMPTNAHRFDLGSIHNAITSSRNLEPDTRYELLRLFMLHLKGYGIDIEDESAEGLARLKDLPIENDLWPAKLFFCIDPKQGLRLFENLSREYPGGDFFAPVSGWGATTLLKQTRHQSGPERGDEEIARCLLIRYSHTRTEESSWLERARALIHERRIQAQQCREPQDRAFWTKSAFGLCIAAGDLDILGDTVLWARRFNKDPLAVREIYDEQIFDTEELGDLLGVIPKHDTPAAALVNPDAVTRDMKIANQIVFNLLETAAMAVQEPDFHRGRWNSLFRVSKVMVDRRLKNIDSVKDALLKTLSLEDTNTQLIETVWKPTMDKLIEMEELVRRPTSEALGSGRVGATGVGVLQRLLNVPASMIAELATFLLQQMNARLGREQVSVQMDNVVQIIMRVALSDQPSLACPFVRNMIMDGDDNSSWHRELVNVGFLYSLPSKDAREFLFTMAEAMMDKMREQNARPRWQDKEATPADKPQPSAIKVTTVKMMAQLLQGSVFIDAKSACDILVGLLAEARHVDAQITIVDSLISTMEEPTCAPELRARILDSFDKYILPVASQLNERRRLTEADWEIAANEDDAKLPDVSDKAPLLVLLVNRALAANLNVDDKGRLAKLVMNVLEQSAVNNSRWMKLFLAKNKFLLDPDERLPPAPASLGVYGITEGLFGDLITYMPASLLNMMRDIILVNLDPSPGILRITKAVKSNGDLLNSNGGKHWLAQFGKHDLWEYRRGISHAALALQRPAEGIKSKLRDGEGINVQTLRDFFLSIAERVLIKGNTGLIDIFTEWLCEQRFQSRQCWEAWRANCVPLVKDIIVMIEMIRSGQGRDGLATISTTQRPPILPKTLRLQIMVLRIPFSSPKEPAPADAVKEFVSELSALIDQLAARRLPYHEDFARLKEEVLNAPRPADFATFALQLVDATSMAEPELADYLRLELVGDLLVKADDPADEGIVRDVRTTVVKWKNCEMEGPRVMGLAVAEKLTAQGKKSWFKWDERDE</sequence>
<dbReference type="SUPFAM" id="SSF48371">
    <property type="entry name" value="ARM repeat"/>
    <property type="match status" value="1"/>
</dbReference>
<organism evidence="2 3">
    <name type="scientific">Dactylonectria macrodidyma</name>
    <dbReference type="NCBI Taxonomy" id="307937"/>
    <lineage>
        <taxon>Eukaryota</taxon>
        <taxon>Fungi</taxon>
        <taxon>Dikarya</taxon>
        <taxon>Ascomycota</taxon>
        <taxon>Pezizomycotina</taxon>
        <taxon>Sordariomycetes</taxon>
        <taxon>Hypocreomycetidae</taxon>
        <taxon>Hypocreales</taxon>
        <taxon>Nectriaceae</taxon>
        <taxon>Dactylonectria</taxon>
    </lineage>
</organism>
<feature type="compositionally biased region" description="Basic and acidic residues" evidence="1">
    <location>
        <begin position="737"/>
        <end position="751"/>
    </location>
</feature>
<comment type="caution">
    <text evidence="2">The sequence shown here is derived from an EMBL/GenBank/DDBJ whole genome shotgun (WGS) entry which is preliminary data.</text>
</comment>
<dbReference type="Proteomes" id="UP000738349">
    <property type="component" value="Unassembled WGS sequence"/>
</dbReference>
<protein>
    <submittedName>
        <fullName evidence="2">Uncharacterized protein</fullName>
    </submittedName>
</protein>
<proteinExistence type="predicted"/>
<dbReference type="OrthoDB" id="2549237at2759"/>
<dbReference type="EMBL" id="JAGMUV010000001">
    <property type="protein sequence ID" value="KAH7176828.1"/>
    <property type="molecule type" value="Genomic_DNA"/>
</dbReference>
<evidence type="ECO:0000313" key="3">
    <source>
        <dbReference type="Proteomes" id="UP000738349"/>
    </source>
</evidence>
<feature type="region of interest" description="Disordered" evidence="1">
    <location>
        <begin position="737"/>
        <end position="756"/>
    </location>
</feature>
<reference evidence="2" key="1">
    <citation type="journal article" date="2021" name="Nat. Commun.">
        <title>Genetic determinants of endophytism in the Arabidopsis root mycobiome.</title>
        <authorList>
            <person name="Mesny F."/>
            <person name="Miyauchi S."/>
            <person name="Thiergart T."/>
            <person name="Pickel B."/>
            <person name="Atanasova L."/>
            <person name="Karlsson M."/>
            <person name="Huettel B."/>
            <person name="Barry K.W."/>
            <person name="Haridas S."/>
            <person name="Chen C."/>
            <person name="Bauer D."/>
            <person name="Andreopoulos W."/>
            <person name="Pangilinan J."/>
            <person name="LaButti K."/>
            <person name="Riley R."/>
            <person name="Lipzen A."/>
            <person name="Clum A."/>
            <person name="Drula E."/>
            <person name="Henrissat B."/>
            <person name="Kohler A."/>
            <person name="Grigoriev I.V."/>
            <person name="Martin F.M."/>
            <person name="Hacquard S."/>
        </authorList>
    </citation>
    <scope>NUCLEOTIDE SEQUENCE</scope>
    <source>
        <strain evidence="2">MPI-CAGE-AT-0147</strain>
    </source>
</reference>
<evidence type="ECO:0000313" key="2">
    <source>
        <dbReference type="EMBL" id="KAH7176828.1"/>
    </source>
</evidence>